<evidence type="ECO:0000313" key="4">
    <source>
        <dbReference type="Proteomes" id="UP000236291"/>
    </source>
</evidence>
<name>A0A2K3MGC8_TRIPR</name>
<sequence>MGTLTNCSSVPLNSEFRFKPVRHTFRNKIQCHRFNSDLSKWGKLKHVHFDRFRCFSINNKDGVDGEVENGNNNNNNNNDSKSNVTTVLPDEDRGFNSDKSTTPSTSQRVLFYTLFCLMD</sequence>
<feature type="region of interest" description="Disordered" evidence="1">
    <location>
        <begin position="62"/>
        <end position="104"/>
    </location>
</feature>
<proteinExistence type="predicted"/>
<dbReference type="EMBL" id="ASHM01061052">
    <property type="protein sequence ID" value="PNX89845.1"/>
    <property type="molecule type" value="Genomic_DNA"/>
</dbReference>
<dbReference type="AlphaFoldDB" id="A0A2K3MGC8"/>
<reference evidence="3 4" key="2">
    <citation type="journal article" date="2017" name="Front. Plant Sci.">
        <title>Gene Classification and Mining of Molecular Markers Useful in Red Clover (Trifolium pratense) Breeding.</title>
        <authorList>
            <person name="Istvanek J."/>
            <person name="Dluhosova J."/>
            <person name="Dluhos P."/>
            <person name="Patkova L."/>
            <person name="Nedelnik J."/>
            <person name="Repkova J."/>
        </authorList>
    </citation>
    <scope>NUCLEOTIDE SEQUENCE [LARGE SCALE GENOMIC DNA]</scope>
    <source>
        <strain evidence="4">cv. Tatra</strain>
        <tissue evidence="3">Young leaves</tissue>
    </source>
</reference>
<accession>A0A2K3MGC8</accession>
<comment type="caution">
    <text evidence="3">The sequence shown here is derived from an EMBL/GenBank/DDBJ whole genome shotgun (WGS) entry which is preliminary data.</text>
</comment>
<dbReference type="EMBL" id="ASHM01057379">
    <property type="protein sequence ID" value="PNX88677.1"/>
    <property type="molecule type" value="Genomic_DNA"/>
</dbReference>
<organism evidence="3 4">
    <name type="scientific">Trifolium pratense</name>
    <name type="common">Red clover</name>
    <dbReference type="NCBI Taxonomy" id="57577"/>
    <lineage>
        <taxon>Eukaryota</taxon>
        <taxon>Viridiplantae</taxon>
        <taxon>Streptophyta</taxon>
        <taxon>Embryophyta</taxon>
        <taxon>Tracheophyta</taxon>
        <taxon>Spermatophyta</taxon>
        <taxon>Magnoliopsida</taxon>
        <taxon>eudicotyledons</taxon>
        <taxon>Gunneridae</taxon>
        <taxon>Pentapetalae</taxon>
        <taxon>rosids</taxon>
        <taxon>fabids</taxon>
        <taxon>Fabales</taxon>
        <taxon>Fabaceae</taxon>
        <taxon>Papilionoideae</taxon>
        <taxon>50 kb inversion clade</taxon>
        <taxon>NPAAA clade</taxon>
        <taxon>Hologalegina</taxon>
        <taxon>IRL clade</taxon>
        <taxon>Trifolieae</taxon>
        <taxon>Trifolium</taxon>
    </lineage>
</organism>
<evidence type="ECO:0000256" key="1">
    <source>
        <dbReference type="SAM" id="MobiDB-lite"/>
    </source>
</evidence>
<gene>
    <name evidence="2" type="ORF">L195_g044788</name>
    <name evidence="3" type="ORF">L195_g045967</name>
</gene>
<dbReference type="Proteomes" id="UP000236291">
    <property type="component" value="Unassembled WGS sequence"/>
</dbReference>
<feature type="compositionally biased region" description="Low complexity" evidence="1">
    <location>
        <begin position="68"/>
        <end position="79"/>
    </location>
</feature>
<protein>
    <submittedName>
        <fullName evidence="3">Uncharacterized protein</fullName>
    </submittedName>
</protein>
<evidence type="ECO:0000313" key="3">
    <source>
        <dbReference type="EMBL" id="PNX89845.1"/>
    </source>
</evidence>
<reference evidence="3 4" key="1">
    <citation type="journal article" date="2014" name="Am. J. Bot.">
        <title>Genome assembly and annotation for red clover (Trifolium pratense; Fabaceae).</title>
        <authorList>
            <person name="Istvanek J."/>
            <person name="Jaros M."/>
            <person name="Krenek A."/>
            <person name="Repkova J."/>
        </authorList>
    </citation>
    <scope>NUCLEOTIDE SEQUENCE [LARGE SCALE GENOMIC DNA]</scope>
    <source>
        <strain evidence="4">cv. Tatra</strain>
        <tissue evidence="3">Young leaves</tissue>
    </source>
</reference>
<dbReference type="ExpressionAtlas" id="A0A2K3MGC8">
    <property type="expression patterns" value="baseline"/>
</dbReference>
<evidence type="ECO:0000313" key="2">
    <source>
        <dbReference type="EMBL" id="PNX88677.1"/>
    </source>
</evidence>